<keyword evidence="5" id="KW-1185">Reference proteome</keyword>
<evidence type="ECO:0008006" key="6">
    <source>
        <dbReference type="Google" id="ProtNLM"/>
    </source>
</evidence>
<keyword evidence="1" id="KW-0479">Metal-binding</keyword>
<proteinExistence type="predicted"/>
<reference evidence="4 5" key="1">
    <citation type="submission" date="2019-02" db="EMBL/GenBank/DDBJ databases">
        <title>Deep-cultivation of Planctomycetes and their phenomic and genomic characterization uncovers novel biology.</title>
        <authorList>
            <person name="Wiegand S."/>
            <person name="Jogler M."/>
            <person name="Boedeker C."/>
            <person name="Pinto D."/>
            <person name="Vollmers J."/>
            <person name="Rivas-Marin E."/>
            <person name="Kohn T."/>
            <person name="Peeters S.H."/>
            <person name="Heuer A."/>
            <person name="Rast P."/>
            <person name="Oberbeckmann S."/>
            <person name="Bunk B."/>
            <person name="Jeske O."/>
            <person name="Meyerdierks A."/>
            <person name="Storesund J.E."/>
            <person name="Kallscheuer N."/>
            <person name="Luecker S."/>
            <person name="Lage O.M."/>
            <person name="Pohl T."/>
            <person name="Merkel B.J."/>
            <person name="Hornburger P."/>
            <person name="Mueller R.-W."/>
            <person name="Bruemmer F."/>
            <person name="Labrenz M."/>
            <person name="Spormann A.M."/>
            <person name="Op Den Camp H."/>
            <person name="Overmann J."/>
            <person name="Amann R."/>
            <person name="Jetten M.S.M."/>
            <person name="Mascher T."/>
            <person name="Medema M.H."/>
            <person name="Devos D.P."/>
            <person name="Kaster A.-K."/>
            <person name="Ovreas L."/>
            <person name="Rohde M."/>
            <person name="Galperin M.Y."/>
            <person name="Jogler C."/>
        </authorList>
    </citation>
    <scope>NUCLEOTIDE SEQUENCE [LARGE SCALE GENOMIC DNA]</scope>
    <source>
        <strain evidence="4 5">Pla144</strain>
    </source>
</reference>
<dbReference type="InterPro" id="IPR012334">
    <property type="entry name" value="Pectin_lyas_fold"/>
</dbReference>
<dbReference type="OrthoDB" id="233439at2"/>
<gene>
    <name evidence="4" type="ORF">Pla144_25120</name>
</gene>
<evidence type="ECO:0000313" key="4">
    <source>
        <dbReference type="EMBL" id="TWU27735.1"/>
    </source>
</evidence>
<accession>A0A5C6CV83</accession>
<dbReference type="RefSeq" id="WP_146450902.1">
    <property type="nucleotide sequence ID" value="NZ_SJPS01000003.1"/>
</dbReference>
<dbReference type="PANTHER" id="PTHR42970">
    <property type="entry name" value="PECTATE LYASE C-RELATED"/>
    <property type="match status" value="1"/>
</dbReference>
<dbReference type="GO" id="GO:0046872">
    <property type="term" value="F:metal ion binding"/>
    <property type="evidence" value="ECO:0007669"/>
    <property type="project" value="UniProtKB-KW"/>
</dbReference>
<dbReference type="InterPro" id="IPR052063">
    <property type="entry name" value="Polysaccharide_Lyase_1"/>
</dbReference>
<protein>
    <recommendedName>
        <fullName evidence="6">Pectate lyase C</fullName>
    </recommendedName>
</protein>
<dbReference type="AlphaFoldDB" id="A0A5C6CV83"/>
<name>A0A5C6CV83_9BACT</name>
<evidence type="ECO:0000256" key="3">
    <source>
        <dbReference type="SAM" id="MobiDB-lite"/>
    </source>
</evidence>
<dbReference type="Proteomes" id="UP000318437">
    <property type="component" value="Unassembled WGS sequence"/>
</dbReference>
<dbReference type="SUPFAM" id="SSF51126">
    <property type="entry name" value="Pectin lyase-like"/>
    <property type="match status" value="1"/>
</dbReference>
<dbReference type="Gene3D" id="2.160.20.10">
    <property type="entry name" value="Single-stranded right-handed beta-helix, Pectin lyase-like"/>
    <property type="match status" value="1"/>
</dbReference>
<comment type="caution">
    <text evidence="4">The sequence shown here is derived from an EMBL/GenBank/DDBJ whole genome shotgun (WGS) entry which is preliminary data.</text>
</comment>
<sequence>MRLTLSPVNSPLCPGTIPALIQFVLSILFSAQYPLAMAQLPAFPGADGAAANAVGGRGGIVYHVTKLNSALDDSAKNDFGTIRYGLNNSNFPAGPRTIVFDVGGVFDLGRGPLSAYPEWDANGNGWDAQSRLTIGGSNVTLAGQTAPGAGVIFMGGGLKPQGNNNIIRNITVASGYGMRNWWKPGNPFPQQPPPQPSSLGPGIFPDATVYDAMDISGTNLMIDHVSTLYATDETISMNENSFDITVQYSNISQGQNYPQWDAEGAGRFTGHALGSLLTAGPGAAISFHHNLYAHQKSRVPQTGGNAAYYDFRNNVFYNWMGTAGAINSPTLANLVGNFYLAGHGGDDPIGGQNTGITTVNGGTSVVSGNSRIYRQGNLLDTNRDDDPDDGTTVSGGASNPLWSGGVSTYVGTTDTARDAFDRVLDYVGANWWTRDDVIDTPDERIINEARTGTGKIMAWADDPWNNDPNEGVEWRALKNSPQVNRAVNWDTEASIGFGVGDGMPTYWELEHGLDPNARDDTGDFDNDGYTNLEEYLNDIAAWPAPNAIVFNNANTDGRYAHILNWDANPDPGSVHPWQPSSYDMAIIDNGTVTVDSVGQHAGNLLLATHSGDNATLNITSGWIKVEDAPHGMSDGMTVIGDDNAATARLNLSGGKLTTKVLLKGDGGTFDFTGGTLSAETVGFDLVNDGGVISPGASAGFTHVMGDLTINSGSLQIEIGGTSSGAYDQLVIDGMTTLGGALDVSLINGFSLGPDSIFDILDITGSRTGEFAGLGEGSLVGNFGQNLFITYNAGDGNDVALYTLAVIEDDFDQDGDVDGADFLVWQRNPSVGDLADWQANYGMPASTSALAVPEPSSLVLISLLASCVALTLNRS</sequence>
<dbReference type="PANTHER" id="PTHR42970:SF1">
    <property type="entry name" value="PECTATE LYASE C-RELATED"/>
    <property type="match status" value="1"/>
</dbReference>
<feature type="region of interest" description="Disordered" evidence="3">
    <location>
        <begin position="376"/>
        <end position="399"/>
    </location>
</feature>
<keyword evidence="2" id="KW-0325">Glycoprotein</keyword>
<dbReference type="EMBL" id="SJPS01000003">
    <property type="protein sequence ID" value="TWU27735.1"/>
    <property type="molecule type" value="Genomic_DNA"/>
</dbReference>
<evidence type="ECO:0000313" key="5">
    <source>
        <dbReference type="Proteomes" id="UP000318437"/>
    </source>
</evidence>
<evidence type="ECO:0000256" key="2">
    <source>
        <dbReference type="ARBA" id="ARBA00023180"/>
    </source>
</evidence>
<evidence type="ECO:0000256" key="1">
    <source>
        <dbReference type="ARBA" id="ARBA00022723"/>
    </source>
</evidence>
<dbReference type="InterPro" id="IPR011050">
    <property type="entry name" value="Pectin_lyase_fold/virulence"/>
</dbReference>
<organism evidence="4 5">
    <name type="scientific">Bythopirellula polymerisocia</name>
    <dbReference type="NCBI Taxonomy" id="2528003"/>
    <lineage>
        <taxon>Bacteria</taxon>
        <taxon>Pseudomonadati</taxon>
        <taxon>Planctomycetota</taxon>
        <taxon>Planctomycetia</taxon>
        <taxon>Pirellulales</taxon>
        <taxon>Lacipirellulaceae</taxon>
        <taxon>Bythopirellula</taxon>
    </lineage>
</organism>